<accession>A0A6C0D2Y7</accession>
<feature type="region of interest" description="Disordered" evidence="1">
    <location>
        <begin position="91"/>
        <end position="121"/>
    </location>
</feature>
<protein>
    <submittedName>
        <fullName evidence="2">Uncharacterized protein</fullName>
    </submittedName>
</protein>
<organism evidence="2">
    <name type="scientific">viral metagenome</name>
    <dbReference type="NCBI Taxonomy" id="1070528"/>
    <lineage>
        <taxon>unclassified sequences</taxon>
        <taxon>metagenomes</taxon>
        <taxon>organismal metagenomes</taxon>
    </lineage>
</organism>
<dbReference type="AlphaFoldDB" id="A0A6C0D2Y7"/>
<dbReference type="InterPro" id="IPR012347">
    <property type="entry name" value="Ferritin-like"/>
</dbReference>
<sequence length="189" mass="22148">MSKTRLHKRKNKKYTKTTKFLPKMKSVQRTNTQNSHLVKVFFEMLNMVKLYHWKTRSYAQHKATDELYAKLNEHIDKFIEILLGKGTEKASGLKGTEKASGSKGTEKASGASNSQNTNNTDRIKMMEKRIDLIDPNNVKDFKSRIFEYREFLTDFNMHFDSKHDTDLLNVRDEILGDINQFLYLLSFDK</sequence>
<dbReference type="Pfam" id="PF19174">
    <property type="entry name" value="DUF5856"/>
    <property type="match status" value="1"/>
</dbReference>
<dbReference type="InterPro" id="IPR043876">
    <property type="entry name" value="DUF5856"/>
</dbReference>
<dbReference type="EMBL" id="MN739531">
    <property type="protein sequence ID" value="QHT11158.1"/>
    <property type="molecule type" value="Genomic_DNA"/>
</dbReference>
<proteinExistence type="predicted"/>
<reference evidence="2" key="1">
    <citation type="journal article" date="2020" name="Nature">
        <title>Giant virus diversity and host interactions through global metagenomics.</title>
        <authorList>
            <person name="Schulz F."/>
            <person name="Roux S."/>
            <person name="Paez-Espino D."/>
            <person name="Jungbluth S."/>
            <person name="Walsh D.A."/>
            <person name="Denef V.J."/>
            <person name="McMahon K.D."/>
            <person name="Konstantinidis K.T."/>
            <person name="Eloe-Fadrosh E.A."/>
            <person name="Kyrpides N.C."/>
            <person name="Woyke T."/>
        </authorList>
    </citation>
    <scope>NUCLEOTIDE SEQUENCE</scope>
    <source>
        <strain evidence="2">GVMAG-M-3300023174-111</strain>
    </source>
</reference>
<dbReference type="Gene3D" id="1.20.1260.10">
    <property type="match status" value="1"/>
</dbReference>
<feature type="compositionally biased region" description="Polar residues" evidence="1">
    <location>
        <begin position="110"/>
        <end position="120"/>
    </location>
</feature>
<evidence type="ECO:0000256" key="1">
    <source>
        <dbReference type="SAM" id="MobiDB-lite"/>
    </source>
</evidence>
<evidence type="ECO:0000313" key="2">
    <source>
        <dbReference type="EMBL" id="QHT11158.1"/>
    </source>
</evidence>
<name>A0A6C0D2Y7_9ZZZZ</name>